<dbReference type="InterPro" id="IPR036514">
    <property type="entry name" value="SGNH_hydro_sf"/>
</dbReference>
<dbReference type="AlphaFoldDB" id="A0A0E0P6P1"/>
<evidence type="ECO:0000256" key="1">
    <source>
        <dbReference type="ARBA" id="ARBA00022801"/>
    </source>
</evidence>
<dbReference type="PANTHER" id="PTHR31988:SF19">
    <property type="entry name" value="9-O-ACETYL-N-ACETYLNEURAMINIC ACID DEACETYLASE-RELATED"/>
    <property type="match status" value="1"/>
</dbReference>
<dbReference type="STRING" id="4529.A0A0E0P6P1"/>
<proteinExistence type="predicted"/>
<evidence type="ECO:0000256" key="2">
    <source>
        <dbReference type="SAM" id="MobiDB-lite"/>
    </source>
</evidence>
<dbReference type="GO" id="GO:0016787">
    <property type="term" value="F:hydrolase activity"/>
    <property type="evidence" value="ECO:0007669"/>
    <property type="project" value="UniProtKB-KW"/>
</dbReference>
<keyword evidence="5" id="KW-1185">Reference proteome</keyword>
<dbReference type="Proteomes" id="UP000008022">
    <property type="component" value="Unassembled WGS sequence"/>
</dbReference>
<name>A0A0E0P6P1_ORYRU</name>
<dbReference type="SUPFAM" id="SSF52266">
    <property type="entry name" value="SGNH hydrolase"/>
    <property type="match status" value="1"/>
</dbReference>
<feature type="compositionally biased region" description="Polar residues" evidence="2">
    <location>
        <begin position="27"/>
        <end position="38"/>
    </location>
</feature>
<feature type="compositionally biased region" description="Basic and acidic residues" evidence="2">
    <location>
        <begin position="9"/>
        <end position="18"/>
    </location>
</feature>
<evidence type="ECO:0000313" key="4">
    <source>
        <dbReference type="EnsemblPlants" id="ORUFI04G06960.1"/>
    </source>
</evidence>
<reference evidence="4" key="2">
    <citation type="submission" date="2015-06" db="UniProtKB">
        <authorList>
            <consortium name="EnsemblPlants"/>
        </authorList>
    </citation>
    <scope>IDENTIFICATION</scope>
</reference>
<organism evidence="4 5">
    <name type="scientific">Oryza rufipogon</name>
    <name type="common">Brownbeard rice</name>
    <name type="synonym">Asian wild rice</name>
    <dbReference type="NCBI Taxonomy" id="4529"/>
    <lineage>
        <taxon>Eukaryota</taxon>
        <taxon>Viridiplantae</taxon>
        <taxon>Streptophyta</taxon>
        <taxon>Embryophyta</taxon>
        <taxon>Tracheophyta</taxon>
        <taxon>Spermatophyta</taxon>
        <taxon>Magnoliopsida</taxon>
        <taxon>Liliopsida</taxon>
        <taxon>Poales</taxon>
        <taxon>Poaceae</taxon>
        <taxon>BOP clade</taxon>
        <taxon>Oryzoideae</taxon>
        <taxon>Oryzeae</taxon>
        <taxon>Oryzinae</taxon>
        <taxon>Oryza</taxon>
    </lineage>
</organism>
<dbReference type="OMA" id="IHNVRQD"/>
<dbReference type="Gene3D" id="3.40.50.1110">
    <property type="entry name" value="SGNH hydrolase"/>
    <property type="match status" value="1"/>
</dbReference>
<evidence type="ECO:0000313" key="5">
    <source>
        <dbReference type="Proteomes" id="UP000008022"/>
    </source>
</evidence>
<feature type="domain" description="Sialate O-acetylesterase" evidence="3">
    <location>
        <begin position="45"/>
        <end position="271"/>
    </location>
</feature>
<dbReference type="Gramene" id="ORUFI04G06960.1">
    <property type="protein sequence ID" value="ORUFI04G06960.1"/>
    <property type="gene ID" value="ORUFI04G06960"/>
</dbReference>
<dbReference type="eggNOG" id="ENOG502QQJB">
    <property type="taxonomic scope" value="Eukaryota"/>
</dbReference>
<dbReference type="Pfam" id="PF03629">
    <property type="entry name" value="SASA"/>
    <property type="match status" value="1"/>
</dbReference>
<sequence length="325" mass="35511">MPKKKRRSSKLEENHRQNDVPTPPRSTCPTAGCSSHPNASRPAAMRIFVLSGQSNMAGRGGVHHRRWDGVVPPECAPCPSVLRLTAALDWVEAREPLHADIDTAKTCGVGPGMAFARAVLPRLDPPGSGVGLVPCAVGGTAIREWARGERLYDQMVRRARAAAECGEIEAVLWYQGESDAESDAATAAYAGNLETLIANVREDLGMPQLPFIQVALASGNKKNIEKVRKAQLGINLPNVVTVDAFGLSLNEDHLHLTTESQVKLGEMLAQGLLICRPHYCKTVKYWFLIIKKPYLFFSNSTYPYTRWANLKSCIIGKLAKSCLNI</sequence>
<keyword evidence="1" id="KW-0378">Hydrolase</keyword>
<evidence type="ECO:0000259" key="3">
    <source>
        <dbReference type="Pfam" id="PF03629"/>
    </source>
</evidence>
<dbReference type="EnsemblPlants" id="ORUFI04G06960.1">
    <property type="protein sequence ID" value="ORUFI04G06960.1"/>
    <property type="gene ID" value="ORUFI04G06960"/>
</dbReference>
<dbReference type="InterPro" id="IPR005181">
    <property type="entry name" value="SASA"/>
</dbReference>
<reference evidence="5" key="1">
    <citation type="submission" date="2013-06" db="EMBL/GenBank/DDBJ databases">
        <authorList>
            <person name="Zhao Q."/>
        </authorList>
    </citation>
    <scope>NUCLEOTIDE SEQUENCE</scope>
    <source>
        <strain evidence="5">cv. W1943</strain>
    </source>
</reference>
<feature type="region of interest" description="Disordered" evidence="2">
    <location>
        <begin position="1"/>
        <end position="39"/>
    </location>
</feature>
<protein>
    <recommendedName>
        <fullName evidence="3">Sialate O-acetylesterase domain-containing protein</fullName>
    </recommendedName>
</protein>
<dbReference type="InterPro" id="IPR052940">
    <property type="entry name" value="Carb_Esterase_6"/>
</dbReference>
<dbReference type="PANTHER" id="PTHR31988">
    <property type="entry name" value="ESTERASE, PUTATIVE (DUF303)-RELATED"/>
    <property type="match status" value="1"/>
</dbReference>
<accession>A0A0E0P6P1</accession>